<dbReference type="InterPro" id="IPR049730">
    <property type="entry name" value="SNF2/RAD54-like_C"/>
</dbReference>
<dbReference type="SMART" id="SM00490">
    <property type="entry name" value="HELICc"/>
    <property type="match status" value="1"/>
</dbReference>
<dbReference type="Gene3D" id="3.40.50.300">
    <property type="entry name" value="P-loop containing nucleotide triphosphate hydrolases"/>
    <property type="match status" value="1"/>
</dbReference>
<dbReference type="CDD" id="cd18793">
    <property type="entry name" value="SF2_C_SNF"/>
    <property type="match status" value="1"/>
</dbReference>
<evidence type="ECO:0000256" key="1">
    <source>
        <dbReference type="ARBA" id="ARBA00022801"/>
    </source>
</evidence>
<reference evidence="4" key="1">
    <citation type="submission" date="2021-02" db="EMBL/GenBank/DDBJ databases">
        <authorList>
            <person name="Dougan E. K."/>
            <person name="Rhodes N."/>
            <person name="Thang M."/>
            <person name="Chan C."/>
        </authorList>
    </citation>
    <scope>NUCLEOTIDE SEQUENCE</scope>
</reference>
<dbReference type="GO" id="GO:0016787">
    <property type="term" value="F:hydrolase activity"/>
    <property type="evidence" value="ECO:0007669"/>
    <property type="project" value="UniProtKB-KW"/>
</dbReference>
<proteinExistence type="predicted"/>
<dbReference type="Gene3D" id="1.25.10.10">
    <property type="entry name" value="Leucine-rich Repeat Variant"/>
    <property type="match status" value="1"/>
</dbReference>
<dbReference type="EMBL" id="CAJNNV010009530">
    <property type="protein sequence ID" value="CAE8597492.1"/>
    <property type="molecule type" value="Genomic_DNA"/>
</dbReference>
<dbReference type="Proteomes" id="UP000654075">
    <property type="component" value="Unassembled WGS sequence"/>
</dbReference>
<feature type="compositionally biased region" description="Basic and acidic residues" evidence="2">
    <location>
        <begin position="256"/>
        <end position="265"/>
    </location>
</feature>
<dbReference type="PANTHER" id="PTHR10799">
    <property type="entry name" value="SNF2/RAD54 HELICASE FAMILY"/>
    <property type="match status" value="1"/>
</dbReference>
<dbReference type="SUPFAM" id="SSF48371">
    <property type="entry name" value="ARM repeat"/>
    <property type="match status" value="1"/>
</dbReference>
<feature type="region of interest" description="Disordered" evidence="2">
    <location>
        <begin position="199"/>
        <end position="225"/>
    </location>
</feature>
<protein>
    <recommendedName>
        <fullName evidence="3">Helicase C-terminal domain-containing protein</fullName>
    </recommendedName>
</protein>
<evidence type="ECO:0000259" key="3">
    <source>
        <dbReference type="PROSITE" id="PS51194"/>
    </source>
</evidence>
<dbReference type="InterPro" id="IPR011989">
    <property type="entry name" value="ARM-like"/>
</dbReference>
<dbReference type="Pfam" id="PF00271">
    <property type="entry name" value="Helicase_C"/>
    <property type="match status" value="1"/>
</dbReference>
<dbReference type="InterPro" id="IPR001650">
    <property type="entry name" value="Helicase_C-like"/>
</dbReference>
<evidence type="ECO:0000256" key="2">
    <source>
        <dbReference type="SAM" id="MobiDB-lite"/>
    </source>
</evidence>
<feature type="domain" description="Helicase C-terminal" evidence="3">
    <location>
        <begin position="13"/>
        <end position="171"/>
    </location>
</feature>
<name>A0A813EAT8_POLGL</name>
<organism evidence="4 5">
    <name type="scientific">Polarella glacialis</name>
    <name type="common">Dinoflagellate</name>
    <dbReference type="NCBI Taxonomy" id="89957"/>
    <lineage>
        <taxon>Eukaryota</taxon>
        <taxon>Sar</taxon>
        <taxon>Alveolata</taxon>
        <taxon>Dinophyceae</taxon>
        <taxon>Suessiales</taxon>
        <taxon>Suessiaceae</taxon>
        <taxon>Polarella</taxon>
    </lineage>
</organism>
<sequence length="468" mass="51715">DIRDSGKLVELFNILRGVIVRREKALVFFCRTATSELLAALMEREFGIRPGIMRGDTTMNDREKMIREFRADAIPGEPRSQVLLLSVFCGAVGLNLPEARWVVHVERVWNPALELQATCRVHRLTSQHPVKAYCLFTEDTVEARKCAVLSAKHRLSVNIIEDLDRVDGERESGQGDEAEEVAPSSDAAAAALLELISGDASGGHDARDGSSNVNSGMAGQDSDEDDNLDAELVAELETQQDQVGEVDEEDDEEDGKTDGAEERKSSRQGTNLPAYLDFMFLPADPTIWLYRPGEWLQLAGGHCLARRKPMSVFERYANCMIGQRQLEPWLTGSQLQKKLSKTVHNLIRPKVWVFQTPALRAFPMNPQVQVAGIAAMQALASDCEAHRKQICDDGGLELLTFAMNAHPKVEGVQGLGCAAMVSLVCSDLDRRSALMSLKGMDYAESAIISIPKSERVREFATKLMELMS</sequence>
<dbReference type="PROSITE" id="PS51194">
    <property type="entry name" value="HELICASE_CTER"/>
    <property type="match status" value="1"/>
</dbReference>
<evidence type="ECO:0000313" key="5">
    <source>
        <dbReference type="Proteomes" id="UP000654075"/>
    </source>
</evidence>
<gene>
    <name evidence="4" type="ORF">PGLA1383_LOCUS15936</name>
</gene>
<feature type="compositionally biased region" description="Acidic residues" evidence="2">
    <location>
        <begin position="244"/>
        <end position="255"/>
    </location>
</feature>
<feature type="non-terminal residue" evidence="4">
    <location>
        <position position="468"/>
    </location>
</feature>
<dbReference type="SUPFAM" id="SSF52540">
    <property type="entry name" value="P-loop containing nucleoside triphosphate hydrolases"/>
    <property type="match status" value="1"/>
</dbReference>
<dbReference type="InterPro" id="IPR027417">
    <property type="entry name" value="P-loop_NTPase"/>
</dbReference>
<keyword evidence="1" id="KW-0378">Hydrolase</keyword>
<keyword evidence="5" id="KW-1185">Reference proteome</keyword>
<feature type="region of interest" description="Disordered" evidence="2">
    <location>
        <begin position="237"/>
        <end position="268"/>
    </location>
</feature>
<comment type="caution">
    <text evidence="4">The sequence shown here is derived from an EMBL/GenBank/DDBJ whole genome shotgun (WGS) entry which is preliminary data.</text>
</comment>
<dbReference type="InterPro" id="IPR016024">
    <property type="entry name" value="ARM-type_fold"/>
</dbReference>
<evidence type="ECO:0000313" key="4">
    <source>
        <dbReference type="EMBL" id="CAE8597492.1"/>
    </source>
</evidence>
<accession>A0A813EAT8</accession>
<dbReference type="AlphaFoldDB" id="A0A813EAT8"/>